<dbReference type="GO" id="GO:0006269">
    <property type="term" value="P:DNA replication, synthesis of primer"/>
    <property type="evidence" value="ECO:0007669"/>
    <property type="project" value="UniProtKB-KW"/>
</dbReference>
<keyword evidence="6" id="KW-0408">Iron</keyword>
<dbReference type="GO" id="GO:0003899">
    <property type="term" value="F:DNA-directed RNA polymerase activity"/>
    <property type="evidence" value="ECO:0007669"/>
    <property type="project" value="InterPro"/>
</dbReference>
<dbReference type="InterPro" id="IPR023642">
    <property type="entry name" value="DNA_primase_lsu_PriL"/>
</dbReference>
<dbReference type="Pfam" id="PF04104">
    <property type="entry name" value="DNA_primase_lrg"/>
    <property type="match status" value="1"/>
</dbReference>
<dbReference type="Pfam" id="PF26466">
    <property type="entry name" value="DNA_primase_lrg_N"/>
    <property type="match status" value="1"/>
</dbReference>
<gene>
    <name evidence="9" type="ORF">ASZ90_012392</name>
</gene>
<evidence type="ECO:0000256" key="2">
    <source>
        <dbReference type="ARBA" id="ARBA00022485"/>
    </source>
</evidence>
<keyword evidence="3" id="KW-0639">Primosome</keyword>
<dbReference type="EMBL" id="LNQE01001414">
    <property type="protein sequence ID" value="KUG17910.1"/>
    <property type="molecule type" value="Genomic_DNA"/>
</dbReference>
<keyword evidence="4" id="KW-0235">DNA replication</keyword>
<feature type="domain" description="DNA primase large subunit C-terminal" evidence="8">
    <location>
        <begin position="215"/>
        <end position="309"/>
    </location>
</feature>
<dbReference type="GO" id="GO:0046872">
    <property type="term" value="F:metal ion binding"/>
    <property type="evidence" value="ECO:0007669"/>
    <property type="project" value="UniProtKB-KW"/>
</dbReference>
<evidence type="ECO:0000256" key="7">
    <source>
        <dbReference type="ARBA" id="ARBA00023014"/>
    </source>
</evidence>
<dbReference type="CDD" id="cd06560">
    <property type="entry name" value="PriL"/>
    <property type="match status" value="1"/>
</dbReference>
<dbReference type="GO" id="GO:1990077">
    <property type="term" value="C:primosome complex"/>
    <property type="evidence" value="ECO:0007669"/>
    <property type="project" value="UniProtKB-KW"/>
</dbReference>
<protein>
    <submittedName>
        <fullName evidence="9">Dna primase large subunit</fullName>
    </submittedName>
</protein>
<organism evidence="9">
    <name type="scientific">hydrocarbon metagenome</name>
    <dbReference type="NCBI Taxonomy" id="938273"/>
    <lineage>
        <taxon>unclassified sequences</taxon>
        <taxon>metagenomes</taxon>
        <taxon>ecological metagenomes</taxon>
    </lineage>
</organism>
<sequence>MKISDYPFTQEAAEAVRSRNISLDSLLDKSLFQSVRSRAAERLRGAVGGEAIPDGRASSESEQLFELLSYPLARVMVSCLNDPILLRRYALAEAKLAFRRMQHEKEGLVVLSNDLGINPQGQGPWKIHFSEYIRAAHRMHSPKWKLTNRDLSEGYLTVTDVELRRLLEEAIREKVLKGLPVSVDERICQGLEEYLAPVKRDLEALAAKQKIDLGEVKEGAFPPCIKKMLSEVSKGINLAHSARFALVSFLLQINMTPDEVIALFATSPDFDQDRTRYQVEHIAGATGTRYKPPACATMATYGNCPGEDDLCRRIRHPLSYYERRSIMLKPGAISSAKEGQT</sequence>
<evidence type="ECO:0000256" key="4">
    <source>
        <dbReference type="ARBA" id="ARBA00022705"/>
    </source>
</evidence>
<evidence type="ECO:0000256" key="1">
    <source>
        <dbReference type="ARBA" id="ARBA00001966"/>
    </source>
</evidence>
<comment type="caution">
    <text evidence="9">The sequence shown here is derived from an EMBL/GenBank/DDBJ whole genome shotgun (WGS) entry which is preliminary data.</text>
</comment>
<dbReference type="HAMAP" id="MF_00701">
    <property type="entry name" value="DNA_primase_lrg_arc"/>
    <property type="match status" value="1"/>
</dbReference>
<name>A0A0W8FAI9_9ZZZZ</name>
<dbReference type="GO" id="GO:0051539">
    <property type="term" value="F:4 iron, 4 sulfur cluster binding"/>
    <property type="evidence" value="ECO:0007669"/>
    <property type="project" value="UniProtKB-KW"/>
</dbReference>
<evidence type="ECO:0000259" key="8">
    <source>
        <dbReference type="Pfam" id="PF04104"/>
    </source>
</evidence>
<dbReference type="GO" id="GO:0006270">
    <property type="term" value="P:DNA replication initiation"/>
    <property type="evidence" value="ECO:0007669"/>
    <property type="project" value="TreeGrafter"/>
</dbReference>
<proteinExistence type="inferred from homology"/>
<evidence type="ECO:0000313" key="9">
    <source>
        <dbReference type="EMBL" id="KUG17910.1"/>
    </source>
</evidence>
<dbReference type="AlphaFoldDB" id="A0A0W8FAI9"/>
<dbReference type="InterPro" id="IPR058560">
    <property type="entry name" value="DNA_primase_C"/>
</dbReference>
<keyword evidence="5" id="KW-0479">Metal-binding</keyword>
<evidence type="ECO:0000256" key="6">
    <source>
        <dbReference type="ARBA" id="ARBA00023004"/>
    </source>
</evidence>
<keyword evidence="7" id="KW-0411">Iron-sulfur</keyword>
<keyword evidence="2" id="KW-0004">4Fe-4S</keyword>
<comment type="cofactor">
    <cofactor evidence="1">
        <name>[4Fe-4S] cluster</name>
        <dbReference type="ChEBI" id="CHEBI:49883"/>
    </cofactor>
</comment>
<dbReference type="PANTHER" id="PTHR10537:SF3">
    <property type="entry name" value="DNA PRIMASE LARGE SUBUNIT"/>
    <property type="match status" value="1"/>
</dbReference>
<dbReference type="PANTHER" id="PTHR10537">
    <property type="entry name" value="DNA PRIMASE LARGE SUBUNIT"/>
    <property type="match status" value="1"/>
</dbReference>
<reference evidence="9" key="1">
    <citation type="journal article" date="2015" name="Proc. Natl. Acad. Sci. U.S.A.">
        <title>Networks of energetic and metabolic interactions define dynamics in microbial communities.</title>
        <authorList>
            <person name="Embree M."/>
            <person name="Liu J.K."/>
            <person name="Al-Bassam M.M."/>
            <person name="Zengler K."/>
        </authorList>
    </citation>
    <scope>NUCLEOTIDE SEQUENCE</scope>
</reference>
<evidence type="ECO:0000256" key="5">
    <source>
        <dbReference type="ARBA" id="ARBA00022723"/>
    </source>
</evidence>
<dbReference type="InterPro" id="IPR007238">
    <property type="entry name" value="DNA_primase_lsu_euk/arc"/>
</dbReference>
<dbReference type="SUPFAM" id="SSF140914">
    <property type="entry name" value="PriB N-terminal domain-like"/>
    <property type="match status" value="1"/>
</dbReference>
<accession>A0A0W8FAI9</accession>
<evidence type="ECO:0000256" key="3">
    <source>
        <dbReference type="ARBA" id="ARBA00022515"/>
    </source>
</evidence>